<dbReference type="SUPFAM" id="SSF48179">
    <property type="entry name" value="6-phosphogluconate dehydrogenase C-terminal domain-like"/>
    <property type="match status" value="1"/>
</dbReference>
<comment type="subcellular location">
    <subcellularLocation>
        <location evidence="4">Cytoplasm</location>
    </subcellularLocation>
</comment>
<dbReference type="FunFam" id="1.10.3730.10:FF:000001">
    <property type="entry name" value="Pyrroline-5-carboxylate reductase"/>
    <property type="match status" value="1"/>
</dbReference>
<comment type="catalytic activity">
    <reaction evidence="4">
        <text>L-proline + NADP(+) = (S)-1-pyrroline-5-carboxylate + NADPH + 2 H(+)</text>
        <dbReference type="Rhea" id="RHEA:14109"/>
        <dbReference type="ChEBI" id="CHEBI:15378"/>
        <dbReference type="ChEBI" id="CHEBI:17388"/>
        <dbReference type="ChEBI" id="CHEBI:57783"/>
        <dbReference type="ChEBI" id="CHEBI:58349"/>
        <dbReference type="ChEBI" id="CHEBI:60039"/>
        <dbReference type="EC" id="1.5.1.2"/>
    </reaction>
</comment>
<evidence type="ECO:0000256" key="3">
    <source>
        <dbReference type="ARBA" id="ARBA00023002"/>
    </source>
</evidence>
<dbReference type="PANTHER" id="PTHR11645:SF0">
    <property type="entry name" value="PYRROLINE-5-CARBOXYLATE REDUCTASE 3"/>
    <property type="match status" value="1"/>
</dbReference>
<dbReference type="InterPro" id="IPR000304">
    <property type="entry name" value="Pyrroline-COOH_reductase"/>
</dbReference>
<dbReference type="SUPFAM" id="SSF51735">
    <property type="entry name" value="NAD(P)-binding Rossmann-fold domains"/>
    <property type="match status" value="1"/>
</dbReference>
<feature type="domain" description="Pyrroline-5-carboxylate reductase catalytic N-terminal" evidence="7">
    <location>
        <begin position="8"/>
        <end position="102"/>
    </location>
</feature>
<dbReference type="AlphaFoldDB" id="A0A160DS97"/>
<dbReference type="NCBIfam" id="TIGR00112">
    <property type="entry name" value="proC"/>
    <property type="match status" value="1"/>
</dbReference>
<dbReference type="InterPro" id="IPR028939">
    <property type="entry name" value="P5C_Rdtase_cat_N"/>
</dbReference>
<evidence type="ECO:0000259" key="8">
    <source>
        <dbReference type="Pfam" id="PF14748"/>
    </source>
</evidence>
<comment type="similarity">
    <text evidence="1 4">Belongs to the pyrroline-5-carboxylate reductase family.</text>
</comment>
<keyword evidence="2 4" id="KW-0521">NADP</keyword>
<accession>A0A160DS97</accession>
<dbReference type="RefSeq" id="WP_067644142.1">
    <property type="nucleotide sequence ID" value="NZ_CP015249.1"/>
</dbReference>
<dbReference type="Gene3D" id="3.40.50.720">
    <property type="entry name" value="NAD(P)-binding Rossmann-like Domain"/>
    <property type="match status" value="1"/>
</dbReference>
<dbReference type="GO" id="GO:0055129">
    <property type="term" value="P:L-proline biosynthetic process"/>
    <property type="evidence" value="ECO:0007669"/>
    <property type="project" value="UniProtKB-UniRule"/>
</dbReference>
<dbReference type="PATRIC" id="fig|1300342.3.peg.691"/>
<evidence type="ECO:0000256" key="6">
    <source>
        <dbReference type="PIRSR" id="PIRSR000193-1"/>
    </source>
</evidence>
<dbReference type="GO" id="GO:0005737">
    <property type="term" value="C:cytoplasm"/>
    <property type="evidence" value="ECO:0007669"/>
    <property type="project" value="UniProtKB-SubCell"/>
</dbReference>
<dbReference type="Pfam" id="PF14748">
    <property type="entry name" value="P5CR_dimer"/>
    <property type="match status" value="1"/>
</dbReference>
<dbReference type="EMBL" id="CP015249">
    <property type="protein sequence ID" value="ANB16741.1"/>
    <property type="molecule type" value="Genomic_DNA"/>
</dbReference>
<dbReference type="OrthoDB" id="9805754at2"/>
<dbReference type="EC" id="1.5.1.2" evidence="4 5"/>
<sequence>MSHTDPAVAFVGGGNMAHSLIGAMTRTGTAPARIQVAEPDAARRAQLARDFGVAVHAEAVDAVAGADLVVLAVKPQVLGAVCAALGPRIAARRPLLVSIAAGVRIDQIDTWLGGGFPIVRAMPNTPALIGAGATGLIANAAATADQRAQAEALLTAAGRTAWIAREDLMDAVTALSGSGPAYFFLLVEALEDAAVAHGLPRETARALATQTCLGAGRMLVESGEPPATLRERVTSPGGTTQAALEAFAAGDFRRLVGQAVEAAVQRGRALSAAH</sequence>
<evidence type="ECO:0000256" key="5">
    <source>
        <dbReference type="NCBIfam" id="TIGR00112"/>
    </source>
</evidence>
<dbReference type="UniPathway" id="UPA00098">
    <property type="reaction ID" value="UER00361"/>
</dbReference>
<dbReference type="PANTHER" id="PTHR11645">
    <property type="entry name" value="PYRROLINE-5-CARBOXYLATE REDUCTASE"/>
    <property type="match status" value="1"/>
</dbReference>
<reference evidence="9 10" key="1">
    <citation type="submission" date="2016-04" db="EMBL/GenBank/DDBJ databases">
        <title>Complete genome sequence of Dokdonella koreensis DS-123T.</title>
        <authorList>
            <person name="Kim J.F."/>
            <person name="Lee H."/>
            <person name="Kwak M.-J."/>
        </authorList>
    </citation>
    <scope>NUCLEOTIDE SEQUENCE [LARGE SCALE GENOMIC DNA]</scope>
    <source>
        <strain evidence="9 10">DS-123</strain>
    </source>
</reference>
<comment type="function">
    <text evidence="4">Catalyzes the reduction of 1-pyrroline-5-carboxylate (PCA) to L-proline.</text>
</comment>
<keyword evidence="4" id="KW-0028">Amino-acid biosynthesis</keyword>
<dbReference type="Proteomes" id="UP000076830">
    <property type="component" value="Chromosome"/>
</dbReference>
<dbReference type="STRING" id="1300342.I596_705"/>
<dbReference type="InterPro" id="IPR036291">
    <property type="entry name" value="NAD(P)-bd_dom_sf"/>
</dbReference>
<comment type="pathway">
    <text evidence="4">Amino-acid biosynthesis; L-proline biosynthesis; L-proline from L-glutamate 5-semialdehyde: step 1/1.</text>
</comment>
<evidence type="ECO:0000313" key="10">
    <source>
        <dbReference type="Proteomes" id="UP000076830"/>
    </source>
</evidence>
<proteinExistence type="inferred from homology"/>
<feature type="binding site" evidence="6">
    <location>
        <begin position="72"/>
        <end position="75"/>
    </location>
    <ligand>
        <name>NADP(+)</name>
        <dbReference type="ChEBI" id="CHEBI:58349"/>
    </ligand>
</feature>
<feature type="domain" description="Pyrroline-5-carboxylate reductase dimerisation" evidence="8">
    <location>
        <begin position="166"/>
        <end position="269"/>
    </location>
</feature>
<dbReference type="KEGG" id="dko:I596_705"/>
<dbReference type="PIRSF" id="PIRSF000193">
    <property type="entry name" value="Pyrrol-5-carb_rd"/>
    <property type="match status" value="1"/>
</dbReference>
<evidence type="ECO:0000256" key="2">
    <source>
        <dbReference type="ARBA" id="ARBA00022857"/>
    </source>
</evidence>
<protein>
    <recommendedName>
        <fullName evidence="4 5">Pyrroline-5-carboxylate reductase</fullName>
        <shortName evidence="4">P5C reductase</shortName>
        <shortName evidence="4">P5CR</shortName>
        <ecNumber evidence="4 5">1.5.1.2</ecNumber>
    </recommendedName>
    <alternativeName>
        <fullName evidence="4">PCA reductase</fullName>
    </alternativeName>
</protein>
<dbReference type="GO" id="GO:0004735">
    <property type="term" value="F:pyrroline-5-carboxylate reductase activity"/>
    <property type="evidence" value="ECO:0007669"/>
    <property type="project" value="UniProtKB-UniRule"/>
</dbReference>
<evidence type="ECO:0000256" key="1">
    <source>
        <dbReference type="ARBA" id="ARBA00005525"/>
    </source>
</evidence>
<organism evidence="9 10">
    <name type="scientific">Dokdonella koreensis DS-123</name>
    <dbReference type="NCBI Taxonomy" id="1300342"/>
    <lineage>
        <taxon>Bacteria</taxon>
        <taxon>Pseudomonadati</taxon>
        <taxon>Pseudomonadota</taxon>
        <taxon>Gammaproteobacteria</taxon>
        <taxon>Lysobacterales</taxon>
        <taxon>Rhodanobacteraceae</taxon>
        <taxon>Dokdonella</taxon>
    </lineage>
</organism>
<keyword evidence="4" id="KW-0963">Cytoplasm</keyword>
<dbReference type="InterPro" id="IPR008927">
    <property type="entry name" value="6-PGluconate_DH-like_C_sf"/>
</dbReference>
<dbReference type="InterPro" id="IPR029036">
    <property type="entry name" value="P5CR_dimer"/>
</dbReference>
<dbReference type="Pfam" id="PF03807">
    <property type="entry name" value="F420_oxidored"/>
    <property type="match status" value="1"/>
</dbReference>
<name>A0A160DS97_9GAMM</name>
<evidence type="ECO:0000259" key="7">
    <source>
        <dbReference type="Pfam" id="PF03807"/>
    </source>
</evidence>
<keyword evidence="3 4" id="KW-0560">Oxidoreductase</keyword>
<dbReference type="Gene3D" id="1.10.3730.10">
    <property type="entry name" value="ProC C-terminal domain-like"/>
    <property type="match status" value="1"/>
</dbReference>
<evidence type="ECO:0000313" key="9">
    <source>
        <dbReference type="EMBL" id="ANB16741.1"/>
    </source>
</evidence>
<keyword evidence="4" id="KW-0641">Proline biosynthesis</keyword>
<dbReference type="HAMAP" id="MF_01925">
    <property type="entry name" value="P5C_reductase"/>
    <property type="match status" value="1"/>
</dbReference>
<evidence type="ECO:0000256" key="4">
    <source>
        <dbReference type="HAMAP-Rule" id="MF_01925"/>
    </source>
</evidence>
<comment type="catalytic activity">
    <reaction evidence="4">
        <text>L-proline + NAD(+) = (S)-1-pyrroline-5-carboxylate + NADH + 2 H(+)</text>
        <dbReference type="Rhea" id="RHEA:14105"/>
        <dbReference type="ChEBI" id="CHEBI:15378"/>
        <dbReference type="ChEBI" id="CHEBI:17388"/>
        <dbReference type="ChEBI" id="CHEBI:57540"/>
        <dbReference type="ChEBI" id="CHEBI:57945"/>
        <dbReference type="ChEBI" id="CHEBI:60039"/>
        <dbReference type="EC" id="1.5.1.2"/>
    </reaction>
</comment>
<keyword evidence="10" id="KW-1185">Reference proteome</keyword>
<gene>
    <name evidence="4" type="primary">proC</name>
    <name evidence="9" type="ORF">I596_705</name>
</gene>